<sequence>MTSRVRLQEIVVDCADVTQLAVFWGALLDARWAVLDDGWAVVEADPLLLAFQRVPEPKSSPKNRLHLDILVPDAAAAIAQALALGGSQVGEPVLTDGDGYVVMRDLEDNEFCFVIDNHGRWGAQLESALAAGQGHTRQA</sequence>
<dbReference type="Pfam" id="PF18029">
    <property type="entry name" value="Glyoxalase_6"/>
    <property type="match status" value="1"/>
</dbReference>
<gene>
    <name evidence="2" type="ORF">SAMN05216410_1052</name>
</gene>
<dbReference type="InterPro" id="IPR041581">
    <property type="entry name" value="Glyoxalase_6"/>
</dbReference>
<dbReference type="STRING" id="1814289.SAMN05216410_1052"/>
<protein>
    <recommendedName>
        <fullName evidence="1">Glyoxalase-like domain-containing protein</fullName>
    </recommendedName>
</protein>
<dbReference type="RefSeq" id="WP_175559000.1">
    <property type="nucleotide sequence ID" value="NZ_FMYH01000001.1"/>
</dbReference>
<reference evidence="2 3" key="1">
    <citation type="submission" date="2016-09" db="EMBL/GenBank/DDBJ databases">
        <authorList>
            <person name="Capua I."/>
            <person name="De Benedictis P."/>
            <person name="Joannis T."/>
            <person name="Lombin L.H."/>
            <person name="Cattoli G."/>
        </authorList>
    </citation>
    <scope>NUCLEOTIDE SEQUENCE [LARGE SCALE GENOMIC DNA]</scope>
    <source>
        <strain evidence="2 3">ISLP-3</strain>
    </source>
</reference>
<dbReference type="EMBL" id="FMYH01000001">
    <property type="protein sequence ID" value="SDB93760.1"/>
    <property type="molecule type" value="Genomic_DNA"/>
</dbReference>
<proteinExistence type="predicted"/>
<feature type="domain" description="Glyoxalase-like" evidence="1">
    <location>
        <begin position="9"/>
        <end position="114"/>
    </location>
</feature>
<accession>A0A1G6HHP0</accession>
<evidence type="ECO:0000313" key="2">
    <source>
        <dbReference type="EMBL" id="SDB93760.1"/>
    </source>
</evidence>
<dbReference type="PANTHER" id="PTHR35908">
    <property type="entry name" value="HYPOTHETICAL FUSION PROTEIN"/>
    <property type="match status" value="1"/>
</dbReference>
<evidence type="ECO:0000259" key="1">
    <source>
        <dbReference type="Pfam" id="PF18029"/>
    </source>
</evidence>
<dbReference type="PANTHER" id="PTHR35908:SF1">
    <property type="entry name" value="CONSERVED PROTEIN"/>
    <property type="match status" value="1"/>
</dbReference>
<dbReference type="Gene3D" id="3.10.180.10">
    <property type="entry name" value="2,3-Dihydroxybiphenyl 1,2-Dioxygenase, domain 1"/>
    <property type="match status" value="1"/>
</dbReference>
<dbReference type="AlphaFoldDB" id="A0A1G6HHP0"/>
<keyword evidence="3" id="KW-1185">Reference proteome</keyword>
<organism evidence="2 3">
    <name type="scientific">Sanguibacter gelidistatuariae</name>
    <dbReference type="NCBI Taxonomy" id="1814289"/>
    <lineage>
        <taxon>Bacteria</taxon>
        <taxon>Bacillati</taxon>
        <taxon>Actinomycetota</taxon>
        <taxon>Actinomycetes</taxon>
        <taxon>Micrococcales</taxon>
        <taxon>Sanguibacteraceae</taxon>
        <taxon>Sanguibacter</taxon>
    </lineage>
</organism>
<dbReference type="Proteomes" id="UP000199039">
    <property type="component" value="Unassembled WGS sequence"/>
</dbReference>
<evidence type="ECO:0000313" key="3">
    <source>
        <dbReference type="Proteomes" id="UP000199039"/>
    </source>
</evidence>
<dbReference type="InterPro" id="IPR029068">
    <property type="entry name" value="Glyas_Bleomycin-R_OHBP_Dase"/>
</dbReference>
<name>A0A1G6HHP0_9MICO</name>
<dbReference type="SUPFAM" id="SSF54593">
    <property type="entry name" value="Glyoxalase/Bleomycin resistance protein/Dihydroxybiphenyl dioxygenase"/>
    <property type="match status" value="1"/>
</dbReference>